<name>A0AAD7W8Q1_9TELE</name>
<reference evidence="1" key="1">
    <citation type="journal article" date="2023" name="Science">
        <title>Genome structures resolve the early diversification of teleost fishes.</title>
        <authorList>
            <person name="Parey E."/>
            <person name="Louis A."/>
            <person name="Montfort J."/>
            <person name="Bouchez O."/>
            <person name="Roques C."/>
            <person name="Iampietro C."/>
            <person name="Lluch J."/>
            <person name="Castinel A."/>
            <person name="Donnadieu C."/>
            <person name="Desvignes T."/>
            <person name="Floi Bucao C."/>
            <person name="Jouanno E."/>
            <person name="Wen M."/>
            <person name="Mejri S."/>
            <person name="Dirks R."/>
            <person name="Jansen H."/>
            <person name="Henkel C."/>
            <person name="Chen W.J."/>
            <person name="Zahm M."/>
            <person name="Cabau C."/>
            <person name="Klopp C."/>
            <person name="Thompson A.W."/>
            <person name="Robinson-Rechavi M."/>
            <person name="Braasch I."/>
            <person name="Lecointre G."/>
            <person name="Bobe J."/>
            <person name="Postlethwait J.H."/>
            <person name="Berthelot C."/>
            <person name="Roest Crollius H."/>
            <person name="Guiguen Y."/>
        </authorList>
    </citation>
    <scope>NUCLEOTIDE SEQUENCE</scope>
    <source>
        <strain evidence="1">NC1722</strain>
    </source>
</reference>
<proteinExistence type="predicted"/>
<evidence type="ECO:0000313" key="1">
    <source>
        <dbReference type="EMBL" id="KAJ8388017.1"/>
    </source>
</evidence>
<evidence type="ECO:0000313" key="2">
    <source>
        <dbReference type="Proteomes" id="UP001221898"/>
    </source>
</evidence>
<dbReference type="AlphaFoldDB" id="A0AAD7W8Q1"/>
<dbReference type="EMBL" id="JAINUG010000202">
    <property type="protein sequence ID" value="KAJ8388017.1"/>
    <property type="molecule type" value="Genomic_DNA"/>
</dbReference>
<protein>
    <submittedName>
        <fullName evidence="1">Uncharacterized protein</fullName>
    </submittedName>
</protein>
<gene>
    <name evidence="1" type="ORF">AAFF_G00148080</name>
</gene>
<dbReference type="Proteomes" id="UP001221898">
    <property type="component" value="Unassembled WGS sequence"/>
</dbReference>
<comment type="caution">
    <text evidence="1">The sequence shown here is derived from an EMBL/GenBank/DDBJ whole genome shotgun (WGS) entry which is preliminary data.</text>
</comment>
<keyword evidence="2" id="KW-1185">Reference proteome</keyword>
<accession>A0AAD7W8Q1</accession>
<organism evidence="1 2">
    <name type="scientific">Aldrovandia affinis</name>
    <dbReference type="NCBI Taxonomy" id="143900"/>
    <lineage>
        <taxon>Eukaryota</taxon>
        <taxon>Metazoa</taxon>
        <taxon>Chordata</taxon>
        <taxon>Craniata</taxon>
        <taxon>Vertebrata</taxon>
        <taxon>Euteleostomi</taxon>
        <taxon>Actinopterygii</taxon>
        <taxon>Neopterygii</taxon>
        <taxon>Teleostei</taxon>
        <taxon>Notacanthiformes</taxon>
        <taxon>Halosauridae</taxon>
        <taxon>Aldrovandia</taxon>
    </lineage>
</organism>
<sequence>MRGAPCHCCGSAALPGLGGRWQGQVARRLETLQGYDFELRHHLGRQYGNADALTGWPCAAAGCMHCPRQEARPSSPRWWPPYELSTGRPVAFHSLQRDAALTHVRS</sequence>